<evidence type="ECO:0000313" key="1">
    <source>
        <dbReference type="EMBL" id="NWJ43756.1"/>
    </source>
</evidence>
<dbReference type="InterPro" id="IPR037041">
    <property type="entry name" value="Trigger_fac_C_sf"/>
</dbReference>
<gene>
    <name evidence="1" type="ORF">HX837_06095</name>
</gene>
<dbReference type="SUPFAM" id="SSF109998">
    <property type="entry name" value="Triger factor/SurA peptide-binding domain-like"/>
    <property type="match status" value="1"/>
</dbReference>
<dbReference type="Proteomes" id="UP000523105">
    <property type="component" value="Unassembled WGS sequence"/>
</dbReference>
<dbReference type="EMBL" id="JACASV010000051">
    <property type="protein sequence ID" value="NWJ43756.1"/>
    <property type="molecule type" value="Genomic_DNA"/>
</dbReference>
<dbReference type="PROSITE" id="PS51257">
    <property type="entry name" value="PROKAR_LIPOPROTEIN"/>
    <property type="match status" value="1"/>
</dbReference>
<dbReference type="InterPro" id="IPR027304">
    <property type="entry name" value="Trigger_fact/SurA_dom_sf"/>
</dbReference>
<reference evidence="1 2" key="1">
    <citation type="journal article" date="2019" name="Environ. Microbiol.">
        <title>Genomics insights into ecotype formation of ammonia-oxidizing archaea in the deep ocean.</title>
        <authorList>
            <person name="Wang Y."/>
            <person name="Huang J.M."/>
            <person name="Cui G.J."/>
            <person name="Nunoura T."/>
            <person name="Takaki Y."/>
            <person name="Li W.L."/>
            <person name="Li J."/>
            <person name="Gao Z.M."/>
            <person name="Takai K."/>
            <person name="Zhang A.Q."/>
            <person name="Stepanauskas R."/>
        </authorList>
    </citation>
    <scope>NUCLEOTIDE SEQUENCE [LARGE SCALE GENOMIC DNA]</scope>
    <source>
        <strain evidence="1 2">L15b</strain>
    </source>
</reference>
<dbReference type="AlphaFoldDB" id="A0A7K4MS69"/>
<sequence length="243" mass="28522">MFNIKIISILAIFAFLFVGCEDPTKPEESNFATKKNTFYDNLYGKDVIKTDSDFNKKSSEDAHKMIRVEGEKKFNNDVIEKALYRTKVPLPNEFLKRWLISSNEKNITIDQVDAEYDGFAKKTRWQLIKNQIIKENELKISEEEILNEAKNFVKNQYAQYGQLQIEEKELADIASKIVANEEERNSILERLYEVKVIEYIKSILKIKEVEVSYDEFVKFANQEDKKSESVFTKFFKSGFKKKS</sequence>
<dbReference type="GO" id="GO:0015031">
    <property type="term" value="P:protein transport"/>
    <property type="evidence" value="ECO:0007669"/>
    <property type="project" value="InterPro"/>
</dbReference>
<name>A0A7K4MS69_9ARCH</name>
<proteinExistence type="predicted"/>
<comment type="caution">
    <text evidence="1">The sequence shown here is derived from an EMBL/GenBank/DDBJ whole genome shotgun (WGS) entry which is preliminary data.</text>
</comment>
<accession>A0A7K4MS69</accession>
<evidence type="ECO:0000313" key="2">
    <source>
        <dbReference type="Proteomes" id="UP000523105"/>
    </source>
</evidence>
<dbReference type="Gene3D" id="1.10.3120.10">
    <property type="entry name" value="Trigger factor, C-terminal domain"/>
    <property type="match status" value="1"/>
</dbReference>
<protein>
    <submittedName>
        <fullName evidence="1">Uncharacterized protein</fullName>
    </submittedName>
</protein>
<dbReference type="GO" id="GO:0006457">
    <property type="term" value="P:protein folding"/>
    <property type="evidence" value="ECO:0007669"/>
    <property type="project" value="InterPro"/>
</dbReference>
<organism evidence="1 2">
    <name type="scientific">Marine Group I thaumarchaeote</name>
    <dbReference type="NCBI Taxonomy" id="2511932"/>
    <lineage>
        <taxon>Archaea</taxon>
        <taxon>Nitrososphaerota</taxon>
        <taxon>Marine Group I</taxon>
    </lineage>
</organism>